<dbReference type="AlphaFoldDB" id="A0ABD2IXF9"/>
<name>A0ABD2IXF9_9BILA</name>
<proteinExistence type="predicted"/>
<organism evidence="1 2">
    <name type="scientific">Heterodera trifolii</name>
    <dbReference type="NCBI Taxonomy" id="157864"/>
    <lineage>
        <taxon>Eukaryota</taxon>
        <taxon>Metazoa</taxon>
        <taxon>Ecdysozoa</taxon>
        <taxon>Nematoda</taxon>
        <taxon>Chromadorea</taxon>
        <taxon>Rhabditida</taxon>
        <taxon>Tylenchina</taxon>
        <taxon>Tylenchomorpha</taxon>
        <taxon>Tylenchoidea</taxon>
        <taxon>Heteroderidae</taxon>
        <taxon>Heteroderinae</taxon>
        <taxon>Heterodera</taxon>
    </lineage>
</organism>
<protein>
    <submittedName>
        <fullName evidence="1">Uncharacterized protein</fullName>
    </submittedName>
</protein>
<dbReference type="Proteomes" id="UP001620626">
    <property type="component" value="Unassembled WGS sequence"/>
</dbReference>
<keyword evidence="2" id="KW-1185">Reference proteome</keyword>
<comment type="caution">
    <text evidence="1">The sequence shown here is derived from an EMBL/GenBank/DDBJ whole genome shotgun (WGS) entry which is preliminary data.</text>
</comment>
<evidence type="ECO:0000313" key="2">
    <source>
        <dbReference type="Proteomes" id="UP001620626"/>
    </source>
</evidence>
<sequence length="249" mass="27189">MDKAYQAIIAADSIKLTDPTAGGNANIVAKLKRARAGFKQAIDIIDTVLGVASKKRPETVAVARKSSAFLRTDDSISQIVGTLGPCFCKGSSFIIHSFLNASHSGGIGLIQTICQHIDEKTSPITSAECERFDTNLFSSTISMAIELTGPEVMCELIAGTCPRANTTVSNSGPISCAFCQLLHKKALSIINNFVRLFEGFNMMCDRLSDEKDPCRLYVKQMTLKMGYMMDLHLDEKNARSHCKYVFNCV</sequence>
<gene>
    <name evidence="1" type="ORF">niasHT_032916</name>
</gene>
<reference evidence="1 2" key="1">
    <citation type="submission" date="2024-10" db="EMBL/GenBank/DDBJ databases">
        <authorList>
            <person name="Kim D."/>
        </authorList>
    </citation>
    <scope>NUCLEOTIDE SEQUENCE [LARGE SCALE GENOMIC DNA]</scope>
    <source>
        <strain evidence="1">BH-2024</strain>
    </source>
</reference>
<dbReference type="EMBL" id="JBICBT010001144">
    <property type="protein sequence ID" value="KAL3080888.1"/>
    <property type="molecule type" value="Genomic_DNA"/>
</dbReference>
<evidence type="ECO:0000313" key="1">
    <source>
        <dbReference type="EMBL" id="KAL3080888.1"/>
    </source>
</evidence>
<accession>A0ABD2IXF9</accession>